<evidence type="ECO:0000313" key="1">
    <source>
        <dbReference type="EMBL" id="KYC55877.1"/>
    </source>
</evidence>
<accession>A0A150JEP5</accession>
<accession>A0A150JF67</accession>
<dbReference type="EMBL" id="LNJE01000030">
    <property type="protein sequence ID" value="KYC55877.1"/>
    <property type="molecule type" value="Genomic_DNA"/>
</dbReference>
<name>A0A150JF67_9EURY</name>
<proteinExistence type="predicted"/>
<gene>
    <name evidence="1" type="ORF">APG09_01535</name>
</gene>
<comment type="caution">
    <text evidence="1">The sequence shown here is derived from an EMBL/GenBank/DDBJ whole genome shotgun (WGS) entry which is preliminary data.</text>
</comment>
<dbReference type="AlphaFoldDB" id="A0A150JF67"/>
<organism evidence="1">
    <name type="scientific">Candidatus Methanofastidiosum methylothiophilum</name>
    <dbReference type="NCBI Taxonomy" id="1705564"/>
    <lineage>
        <taxon>Archaea</taxon>
        <taxon>Methanobacteriati</taxon>
        <taxon>Methanobacteriota</taxon>
        <taxon>Stenosarchaea group</taxon>
        <taxon>Candidatus Methanofastidiosia</taxon>
        <taxon>Candidatus Methanofastidiosales</taxon>
        <taxon>Candidatus Methanofastidiosaceae</taxon>
        <taxon>Candidatus Methanofastidiosum</taxon>
    </lineage>
</organism>
<sequence length="73" mass="8327">MTIMTINSMFAISIISAFIPINLKRDGGFGNTYIGLAKSVFTFGSFIGTGFLLFIRKNYPNKFFYFFILFIKC</sequence>
<protein>
    <submittedName>
        <fullName evidence="1">Uncharacterized protein</fullName>
    </submittedName>
</protein>
<reference evidence="1" key="1">
    <citation type="journal article" date="2016" name="ISME J.">
        <title>Chasing the elusive Euryarchaeota class WSA2: genomes reveal a uniquely fastidious methyl-reducing methanogen.</title>
        <authorList>
            <person name="Nobu M.K."/>
            <person name="Narihiro T."/>
            <person name="Kuroda K."/>
            <person name="Mei R."/>
            <person name="Liu W.T."/>
        </authorList>
    </citation>
    <scope>NUCLEOTIDE SEQUENCE [LARGE SCALE GENOMIC DNA]</scope>
    <source>
        <strain evidence="1">ADurb1213_Bin02801</strain>
    </source>
</reference>